<organism evidence="1">
    <name type="scientific">Anisakis simplex</name>
    <name type="common">Herring worm</name>
    <dbReference type="NCBI Taxonomy" id="6269"/>
    <lineage>
        <taxon>Eukaryota</taxon>
        <taxon>Metazoa</taxon>
        <taxon>Ecdysozoa</taxon>
        <taxon>Nematoda</taxon>
        <taxon>Chromadorea</taxon>
        <taxon>Rhabditida</taxon>
        <taxon>Spirurina</taxon>
        <taxon>Ascaridomorpha</taxon>
        <taxon>Ascaridoidea</taxon>
        <taxon>Anisakidae</taxon>
        <taxon>Anisakis</taxon>
        <taxon>Anisakis simplex complex</taxon>
    </lineage>
</organism>
<dbReference type="AlphaFoldDB" id="A0A0M3JG76"/>
<sequence>LCREAANVDDKPSVLEMEHNYLLKHRAAQQWPAAMSQSTRGRLFCVIFISFT</sequence>
<dbReference type="WBParaSite" id="ASIM_0000663101-mRNA-1">
    <property type="protein sequence ID" value="ASIM_0000663101-mRNA-1"/>
    <property type="gene ID" value="ASIM_0000663101"/>
</dbReference>
<reference evidence="1" key="1">
    <citation type="submission" date="2017-02" db="UniProtKB">
        <authorList>
            <consortium name="WormBaseParasite"/>
        </authorList>
    </citation>
    <scope>IDENTIFICATION</scope>
</reference>
<proteinExistence type="predicted"/>
<evidence type="ECO:0000313" key="1">
    <source>
        <dbReference type="WBParaSite" id="ASIM_0000663101-mRNA-1"/>
    </source>
</evidence>
<accession>A0A0M3JG76</accession>
<name>A0A0M3JG76_ANISI</name>
<protein>
    <submittedName>
        <fullName evidence="1">Transposase</fullName>
    </submittedName>
</protein>